<organism evidence="2 3">
    <name type="scientific">Undibacterium pigrum</name>
    <dbReference type="NCBI Taxonomy" id="401470"/>
    <lineage>
        <taxon>Bacteria</taxon>
        <taxon>Pseudomonadati</taxon>
        <taxon>Pseudomonadota</taxon>
        <taxon>Betaproteobacteria</taxon>
        <taxon>Burkholderiales</taxon>
        <taxon>Oxalobacteraceae</taxon>
        <taxon>Undibacterium</taxon>
    </lineage>
</organism>
<evidence type="ECO:0000313" key="2">
    <source>
        <dbReference type="EMBL" id="PXX47723.1"/>
    </source>
</evidence>
<proteinExistence type="predicted"/>
<evidence type="ECO:0000259" key="1">
    <source>
        <dbReference type="Pfam" id="PF13302"/>
    </source>
</evidence>
<dbReference type="InterPro" id="IPR000182">
    <property type="entry name" value="GNAT_dom"/>
</dbReference>
<protein>
    <submittedName>
        <fullName evidence="2">RimJ/RimL family protein N-acetyltransferase</fullName>
    </submittedName>
</protein>
<dbReference type="RefSeq" id="WP_170133421.1">
    <property type="nucleotide sequence ID" value="NZ_QJKB01000001.1"/>
</dbReference>
<reference evidence="2 3" key="1">
    <citation type="submission" date="2018-05" db="EMBL/GenBank/DDBJ databases">
        <title>Genomic Encyclopedia of Type Strains, Phase IV (KMG-IV): sequencing the most valuable type-strain genomes for metagenomic binning, comparative biology and taxonomic classification.</title>
        <authorList>
            <person name="Goeker M."/>
        </authorList>
    </citation>
    <scope>NUCLEOTIDE SEQUENCE [LARGE SCALE GENOMIC DNA]</scope>
    <source>
        <strain evidence="2 3">DSM 19792</strain>
    </source>
</reference>
<gene>
    <name evidence="2" type="ORF">DFR42_1011320</name>
</gene>
<dbReference type="InterPro" id="IPR016181">
    <property type="entry name" value="Acyl_CoA_acyltransferase"/>
</dbReference>
<dbReference type="Gene3D" id="3.40.630.30">
    <property type="match status" value="1"/>
</dbReference>
<feature type="domain" description="N-acetyltransferase" evidence="1">
    <location>
        <begin position="61"/>
        <end position="192"/>
    </location>
</feature>
<evidence type="ECO:0000313" key="3">
    <source>
        <dbReference type="Proteomes" id="UP000247792"/>
    </source>
</evidence>
<dbReference type="PANTHER" id="PTHR43415">
    <property type="entry name" value="SPERMIDINE N(1)-ACETYLTRANSFERASE"/>
    <property type="match status" value="1"/>
</dbReference>
<name>A0A318JK34_9BURK</name>
<accession>A0A318JK34</accession>
<dbReference type="Proteomes" id="UP000247792">
    <property type="component" value="Unassembled WGS sequence"/>
</dbReference>
<dbReference type="GO" id="GO:0016747">
    <property type="term" value="F:acyltransferase activity, transferring groups other than amino-acyl groups"/>
    <property type="evidence" value="ECO:0007669"/>
    <property type="project" value="InterPro"/>
</dbReference>
<dbReference type="PANTHER" id="PTHR43415:SF3">
    <property type="entry name" value="GNAT-FAMILY ACETYLTRANSFERASE"/>
    <property type="match status" value="1"/>
</dbReference>
<dbReference type="EMBL" id="QJKB01000001">
    <property type="protein sequence ID" value="PXX47723.1"/>
    <property type="molecule type" value="Genomic_DNA"/>
</dbReference>
<dbReference type="Pfam" id="PF13302">
    <property type="entry name" value="Acetyltransf_3"/>
    <property type="match status" value="1"/>
</dbReference>
<dbReference type="SUPFAM" id="SSF55729">
    <property type="entry name" value="Acyl-CoA N-acyltransferases (Nat)"/>
    <property type="match status" value="1"/>
</dbReference>
<keyword evidence="2" id="KW-0808">Transferase</keyword>
<comment type="caution">
    <text evidence="2">The sequence shown here is derived from an EMBL/GenBank/DDBJ whole genome shotgun (WGS) entry which is preliminary data.</text>
</comment>
<keyword evidence="3" id="KW-1185">Reference proteome</keyword>
<dbReference type="AlphaFoldDB" id="A0A318JK34"/>
<sequence length="229" mass="25167">MSAAIPPVIPSAIPSASDQSGIAAQIQACAHDAGIAQRLAQSGHTSGPAYLKPQKILGHKLVLRNATVADASYIVALRTDEQKSRFISSTSAEVRPQEQWLEKYASDDKQIYFIIENMEGENIGTVRLYDQQADSFCWGSWIIQAGAASSSSIESALMVYHYALALGFQNAHFEVRKANESVWKFHERFGAKKTGETANDLHYSIAASDIISSLNRYAKFLPRGIQIQF</sequence>